<accession>A0ABN9EX77</accession>
<sequence>MDTGYNNHPLVQCRRLLQTLVKEWVALRSSVTPSVYGPRDRWPPGQ</sequence>
<dbReference type="EMBL" id="CATNWA010016033">
    <property type="protein sequence ID" value="CAI9589163.1"/>
    <property type="molecule type" value="Genomic_DNA"/>
</dbReference>
<dbReference type="Proteomes" id="UP001162483">
    <property type="component" value="Unassembled WGS sequence"/>
</dbReference>
<proteinExistence type="predicted"/>
<evidence type="ECO:0000313" key="1">
    <source>
        <dbReference type="EMBL" id="CAI9589163.1"/>
    </source>
</evidence>
<comment type="caution">
    <text evidence="1">The sequence shown here is derived from an EMBL/GenBank/DDBJ whole genome shotgun (WGS) entry which is preliminary data.</text>
</comment>
<gene>
    <name evidence="1" type="ORF">SPARVUS_LOCUS10850081</name>
</gene>
<protein>
    <submittedName>
        <fullName evidence="1">Uncharacterized protein</fullName>
    </submittedName>
</protein>
<reference evidence="1" key="1">
    <citation type="submission" date="2023-05" db="EMBL/GenBank/DDBJ databases">
        <authorList>
            <person name="Stuckert A."/>
        </authorList>
    </citation>
    <scope>NUCLEOTIDE SEQUENCE</scope>
</reference>
<keyword evidence="2" id="KW-1185">Reference proteome</keyword>
<name>A0ABN9EX77_9NEOB</name>
<evidence type="ECO:0000313" key="2">
    <source>
        <dbReference type="Proteomes" id="UP001162483"/>
    </source>
</evidence>
<organism evidence="1 2">
    <name type="scientific">Staurois parvus</name>
    <dbReference type="NCBI Taxonomy" id="386267"/>
    <lineage>
        <taxon>Eukaryota</taxon>
        <taxon>Metazoa</taxon>
        <taxon>Chordata</taxon>
        <taxon>Craniata</taxon>
        <taxon>Vertebrata</taxon>
        <taxon>Euteleostomi</taxon>
        <taxon>Amphibia</taxon>
        <taxon>Batrachia</taxon>
        <taxon>Anura</taxon>
        <taxon>Neobatrachia</taxon>
        <taxon>Ranoidea</taxon>
        <taxon>Ranidae</taxon>
        <taxon>Staurois</taxon>
    </lineage>
</organism>